<organism evidence="2 3">
    <name type="scientific">Candidatus Gottesmanbacteria bacterium RBG_13_45_10</name>
    <dbReference type="NCBI Taxonomy" id="1798370"/>
    <lineage>
        <taxon>Bacteria</taxon>
        <taxon>Candidatus Gottesmaniibacteriota</taxon>
    </lineage>
</organism>
<reference evidence="2 3" key="1">
    <citation type="journal article" date="2016" name="Nat. Commun.">
        <title>Thousands of microbial genomes shed light on interconnected biogeochemical processes in an aquifer system.</title>
        <authorList>
            <person name="Anantharaman K."/>
            <person name="Brown C.T."/>
            <person name="Hug L.A."/>
            <person name="Sharon I."/>
            <person name="Castelle C.J."/>
            <person name="Probst A.J."/>
            <person name="Thomas B.C."/>
            <person name="Singh A."/>
            <person name="Wilkins M.J."/>
            <person name="Karaoz U."/>
            <person name="Brodie E.L."/>
            <person name="Williams K.H."/>
            <person name="Hubbard S.S."/>
            <person name="Banfield J.F."/>
        </authorList>
    </citation>
    <scope>NUCLEOTIDE SEQUENCE [LARGE SCALE GENOMIC DNA]</scope>
</reference>
<evidence type="ECO:0000313" key="2">
    <source>
        <dbReference type="EMBL" id="OGG11615.1"/>
    </source>
</evidence>
<evidence type="ECO:0000313" key="3">
    <source>
        <dbReference type="Proteomes" id="UP000177268"/>
    </source>
</evidence>
<dbReference type="InterPro" id="IPR001173">
    <property type="entry name" value="Glyco_trans_2-like"/>
</dbReference>
<protein>
    <recommendedName>
        <fullName evidence="1">Glycosyltransferase 2-like domain-containing protein</fullName>
    </recommendedName>
</protein>
<proteinExistence type="predicted"/>
<dbReference type="SUPFAM" id="SSF53448">
    <property type="entry name" value="Nucleotide-diphospho-sugar transferases"/>
    <property type="match status" value="1"/>
</dbReference>
<dbReference type="Gene3D" id="3.90.550.10">
    <property type="entry name" value="Spore Coat Polysaccharide Biosynthesis Protein SpsA, Chain A"/>
    <property type="match status" value="1"/>
</dbReference>
<dbReference type="CDD" id="cd02511">
    <property type="entry name" value="Beta4Glucosyltransferase"/>
    <property type="match status" value="1"/>
</dbReference>
<dbReference type="STRING" id="1798370.A2Z00_04540"/>
<gene>
    <name evidence="2" type="ORF">A2Z00_04540</name>
</gene>
<dbReference type="PANTHER" id="PTHR43630:SF2">
    <property type="entry name" value="GLYCOSYLTRANSFERASE"/>
    <property type="match status" value="1"/>
</dbReference>
<name>A0A1F5ZH01_9BACT</name>
<dbReference type="EMBL" id="MFIZ01000023">
    <property type="protein sequence ID" value="OGG11615.1"/>
    <property type="molecule type" value="Genomic_DNA"/>
</dbReference>
<sequence length="255" mass="29476">MENIKHTISAIVLTRNEQDHIGGCLESISWVDELVVIDNASTDKTVQIAKTHGAKVIVAKEKDFSILRTIGLRHATGEWIVYVDADERVTPALKEELLRIVKSEHTNQPKGYYMKRNNFYLGKRWPCQDKMQRFFYRKSLKSWFGALHETAIVDGDVGVLHAPLDHFTHRTLEEMVAKTNVWSVSEARLRFQGGHPPIVWWRLLRVMMTGFGDSFFRQGGWRAGTVGWIESIYQGFSMFITYAKLWEMQQGDKTR</sequence>
<comment type="caution">
    <text evidence="2">The sequence shown here is derived from an EMBL/GenBank/DDBJ whole genome shotgun (WGS) entry which is preliminary data.</text>
</comment>
<accession>A0A1F5ZH01</accession>
<dbReference type="Proteomes" id="UP000177268">
    <property type="component" value="Unassembled WGS sequence"/>
</dbReference>
<evidence type="ECO:0000259" key="1">
    <source>
        <dbReference type="Pfam" id="PF00535"/>
    </source>
</evidence>
<feature type="domain" description="Glycosyltransferase 2-like" evidence="1">
    <location>
        <begin position="9"/>
        <end position="122"/>
    </location>
</feature>
<dbReference type="PANTHER" id="PTHR43630">
    <property type="entry name" value="POLY-BETA-1,6-N-ACETYL-D-GLUCOSAMINE SYNTHASE"/>
    <property type="match status" value="1"/>
</dbReference>
<dbReference type="InterPro" id="IPR029044">
    <property type="entry name" value="Nucleotide-diphossugar_trans"/>
</dbReference>
<dbReference type="Pfam" id="PF00535">
    <property type="entry name" value="Glycos_transf_2"/>
    <property type="match status" value="1"/>
</dbReference>
<dbReference type="AlphaFoldDB" id="A0A1F5ZH01"/>